<evidence type="ECO:0000313" key="2">
    <source>
        <dbReference type="Proteomes" id="UP000002315"/>
    </source>
</evidence>
<sequence>MKLFISDCEGPITLNDNAFELSSYFIPEGDKFFEIVSKYDDILAEEIKRPGYQAGNTLKLILPFLKAYGATDESMIKYSKDNINLVPNAKHMLKHVSSLMNSFIVSTSYEHYIKALCDLVNFPFDNTYSTKLQLDKYNLPPEEKKKIIEFRKIILSNPDIETLDKIFFEEIPKMEIGKIFNDVEIIGSKKKKEITKEIIRKNNSKKEETLYIGDSITDIEVFRFLRSEGLAISFNGNEFAVKEANIVVISPTTDPLIVLSKLHSMCSREEVFEFVKYYCKDPENAIQKYCPEFKNMLKTKPTIVLPEMVDIDKISERSLEMRKNIRGEKIGGLG</sequence>
<dbReference type="InterPro" id="IPR024196">
    <property type="entry name" value="NiFe_hyd_3_EhaR"/>
</dbReference>
<dbReference type="PIRSF" id="PIRSF019370">
    <property type="entry name" value="EhaR"/>
    <property type="match status" value="1"/>
</dbReference>
<dbReference type="InterPro" id="IPR023214">
    <property type="entry name" value="HAD_sf"/>
</dbReference>
<accession>E3GWC6</accession>
<name>E3GWC6_METFV</name>
<protein>
    <recommendedName>
        <fullName evidence="3">Energy-converting hydrogenase A, subunit R</fullName>
    </recommendedName>
</protein>
<keyword evidence="2" id="KW-1185">Reference proteome</keyword>
<dbReference type="SUPFAM" id="SSF56784">
    <property type="entry name" value="HAD-like"/>
    <property type="match status" value="1"/>
</dbReference>
<proteinExistence type="predicted"/>
<dbReference type="Proteomes" id="UP000002315">
    <property type="component" value="Chromosome"/>
</dbReference>
<dbReference type="EMBL" id="CP002278">
    <property type="protein sequence ID" value="ADP77891.1"/>
    <property type="molecule type" value="Genomic_DNA"/>
</dbReference>
<reference evidence="1 2" key="1">
    <citation type="journal article" date="2010" name="Stand. Genomic Sci.">
        <title>Complete genome sequence of Methanothermus fervidus type strain (V24S).</title>
        <authorList>
            <person name="Anderson I."/>
            <person name="Djao O.D."/>
            <person name="Misra M."/>
            <person name="Chertkov O."/>
            <person name="Nolan M."/>
            <person name="Lucas S."/>
            <person name="Lapidus A."/>
            <person name="Del Rio T.G."/>
            <person name="Tice H."/>
            <person name="Cheng J.F."/>
            <person name="Tapia R."/>
            <person name="Han C."/>
            <person name="Goodwin L."/>
            <person name="Pitluck S."/>
            <person name="Liolios K."/>
            <person name="Ivanova N."/>
            <person name="Mavromatis K."/>
            <person name="Mikhailova N."/>
            <person name="Pati A."/>
            <person name="Brambilla E."/>
            <person name="Chen A."/>
            <person name="Palaniappan K."/>
            <person name="Land M."/>
            <person name="Hauser L."/>
            <person name="Chang Y.J."/>
            <person name="Jeffries C.D."/>
            <person name="Sikorski J."/>
            <person name="Spring S."/>
            <person name="Rohde M."/>
            <person name="Eichinger K."/>
            <person name="Huber H."/>
            <person name="Wirth R."/>
            <person name="Goker M."/>
            <person name="Detter J.C."/>
            <person name="Woyke T."/>
            <person name="Bristow J."/>
            <person name="Eisen J.A."/>
            <person name="Markowitz V."/>
            <person name="Hugenholtz P."/>
            <person name="Klenk H.P."/>
            <person name="Kyrpides N.C."/>
        </authorList>
    </citation>
    <scope>NUCLEOTIDE SEQUENCE [LARGE SCALE GENOMIC DNA]</scope>
    <source>
        <strain evidence="2">ATCC 43054 / DSM 2088 / JCM 10308 / V24 S</strain>
    </source>
</reference>
<dbReference type="AlphaFoldDB" id="E3GWC6"/>
<evidence type="ECO:0008006" key="3">
    <source>
        <dbReference type="Google" id="ProtNLM"/>
    </source>
</evidence>
<dbReference type="Gene3D" id="1.10.3870.10">
    <property type="entry name" value="AF1437-like domain superfamily"/>
    <property type="match status" value="1"/>
</dbReference>
<dbReference type="KEGG" id="mfv:Mfer_1097"/>
<dbReference type="InterPro" id="IPR036412">
    <property type="entry name" value="HAD-like_sf"/>
</dbReference>
<evidence type="ECO:0000313" key="1">
    <source>
        <dbReference type="EMBL" id="ADP77891.1"/>
    </source>
</evidence>
<gene>
    <name evidence="1" type="ordered locus">Mfer_1097</name>
</gene>
<dbReference type="Gene3D" id="3.40.50.1000">
    <property type="entry name" value="HAD superfamily/HAD-like"/>
    <property type="match status" value="1"/>
</dbReference>
<dbReference type="OrthoDB" id="359083at2157"/>
<dbReference type="STRING" id="523846.Mfer_1097"/>
<dbReference type="HOGENOM" id="CLU_071768_0_0_2"/>
<organism evidence="1 2">
    <name type="scientific">Methanothermus fervidus (strain ATCC 43054 / DSM 2088 / JCM 10308 / V24 S)</name>
    <dbReference type="NCBI Taxonomy" id="523846"/>
    <lineage>
        <taxon>Archaea</taxon>
        <taxon>Methanobacteriati</taxon>
        <taxon>Methanobacteriota</taxon>
        <taxon>Methanomada group</taxon>
        <taxon>Methanobacteria</taxon>
        <taxon>Methanobacteriales</taxon>
        <taxon>Methanothermaceae</taxon>
        <taxon>Methanothermus</taxon>
    </lineage>
</organism>